<sequence>MNTKLRKNISVIGGFQLQSKQLFLGNGLDMAIRSWIRNTKQSKPTVHNVITEHAFALIGAAHELSRASHVERSIPCPMQRLEWSHRLQPLAPWTCLNAPIPLSQTGFCA</sequence>
<name>A0ABR2P2R6_9ROSI</name>
<protein>
    <submittedName>
        <fullName evidence="1">Uncharacterized protein</fullName>
    </submittedName>
</protein>
<reference evidence="1 2" key="1">
    <citation type="journal article" date="2024" name="G3 (Bethesda)">
        <title>Genome assembly of Hibiscus sabdariffa L. provides insights into metabolisms of medicinal natural products.</title>
        <authorList>
            <person name="Kim T."/>
        </authorList>
    </citation>
    <scope>NUCLEOTIDE SEQUENCE [LARGE SCALE GENOMIC DNA]</scope>
    <source>
        <strain evidence="1">TK-2024</strain>
        <tissue evidence="1">Old leaves</tissue>
    </source>
</reference>
<gene>
    <name evidence="1" type="ORF">V6N11_046406</name>
</gene>
<dbReference type="Proteomes" id="UP001396334">
    <property type="component" value="Unassembled WGS sequence"/>
</dbReference>
<accession>A0ABR2P2R6</accession>
<keyword evidence="2" id="KW-1185">Reference proteome</keyword>
<organism evidence="1 2">
    <name type="scientific">Hibiscus sabdariffa</name>
    <name type="common">roselle</name>
    <dbReference type="NCBI Taxonomy" id="183260"/>
    <lineage>
        <taxon>Eukaryota</taxon>
        <taxon>Viridiplantae</taxon>
        <taxon>Streptophyta</taxon>
        <taxon>Embryophyta</taxon>
        <taxon>Tracheophyta</taxon>
        <taxon>Spermatophyta</taxon>
        <taxon>Magnoliopsida</taxon>
        <taxon>eudicotyledons</taxon>
        <taxon>Gunneridae</taxon>
        <taxon>Pentapetalae</taxon>
        <taxon>rosids</taxon>
        <taxon>malvids</taxon>
        <taxon>Malvales</taxon>
        <taxon>Malvaceae</taxon>
        <taxon>Malvoideae</taxon>
        <taxon>Hibiscus</taxon>
    </lineage>
</organism>
<evidence type="ECO:0000313" key="2">
    <source>
        <dbReference type="Proteomes" id="UP001396334"/>
    </source>
</evidence>
<evidence type="ECO:0000313" key="1">
    <source>
        <dbReference type="EMBL" id="KAK8982485.1"/>
    </source>
</evidence>
<comment type="caution">
    <text evidence="1">The sequence shown here is derived from an EMBL/GenBank/DDBJ whole genome shotgun (WGS) entry which is preliminary data.</text>
</comment>
<dbReference type="EMBL" id="JBBPBN010000085">
    <property type="protein sequence ID" value="KAK8982485.1"/>
    <property type="molecule type" value="Genomic_DNA"/>
</dbReference>
<proteinExistence type="predicted"/>